<dbReference type="PIRSF" id="PIRSF004764">
    <property type="entry name" value="YmfJ"/>
    <property type="match status" value="1"/>
</dbReference>
<dbReference type="InterPro" id="IPR021637">
    <property type="entry name" value="DUF3243"/>
</dbReference>
<sequence>MSVLDNFETWKGFLANRLQQAQQQGMDQETIQNVAHEVGDYLAQSVDAKNNEEAVLRELWGAASEDEQQAIANTMVKLVQNEGNANQ</sequence>
<dbReference type="Pfam" id="PF11588">
    <property type="entry name" value="DUF3243"/>
    <property type="match status" value="1"/>
</dbReference>
<proteinExistence type="predicted"/>
<dbReference type="Gene3D" id="1.10.760.20">
    <property type="entry name" value="Protein of unknown function DUF3243"/>
    <property type="match status" value="1"/>
</dbReference>
<accession>A0ABU6KBV4</accession>
<keyword evidence="2" id="KW-1185">Reference proteome</keyword>
<protein>
    <submittedName>
        <fullName evidence="1">DUF3243 domain-containing protein</fullName>
    </submittedName>
</protein>
<evidence type="ECO:0000313" key="2">
    <source>
        <dbReference type="Proteomes" id="UP001335737"/>
    </source>
</evidence>
<dbReference type="RefSeq" id="WP_327606182.1">
    <property type="nucleotide sequence ID" value="NZ_JARZFX010000001.1"/>
</dbReference>
<reference evidence="1 2" key="1">
    <citation type="journal article" date="2024" name="Int. J. Syst. Evol. Microbiol.">
        <title>Virgibacillus tibetensis sp. nov., isolated from salt lake on the Tibetan Plateau of China.</title>
        <authorList>
            <person name="Phurbu D."/>
            <person name="Liu Z.-X."/>
            <person name="Wang R."/>
            <person name="Zheng Y.-Y."/>
            <person name="Liu H.-C."/>
            <person name="Zhou Y.-G."/>
            <person name="Yu Y.-J."/>
            <person name="Li A.-H."/>
        </authorList>
    </citation>
    <scope>NUCLEOTIDE SEQUENCE [LARGE SCALE GENOMIC DNA]</scope>
    <source>
        <strain evidence="1 2">C22-A2</strain>
    </source>
</reference>
<dbReference type="InterPro" id="IPR038292">
    <property type="entry name" value="YmfJ/YflH_sf"/>
</dbReference>
<comment type="caution">
    <text evidence="1">The sequence shown here is derived from an EMBL/GenBank/DDBJ whole genome shotgun (WGS) entry which is preliminary data.</text>
</comment>
<name>A0ABU6KBV4_9BACI</name>
<dbReference type="EMBL" id="JARZFX010000001">
    <property type="protein sequence ID" value="MEC5422626.1"/>
    <property type="molecule type" value="Genomic_DNA"/>
</dbReference>
<gene>
    <name evidence="1" type="ORF">QGM71_03850</name>
</gene>
<organism evidence="1 2">
    <name type="scientific">Virgibacillus tibetensis</name>
    <dbReference type="NCBI Taxonomy" id="3042313"/>
    <lineage>
        <taxon>Bacteria</taxon>
        <taxon>Bacillati</taxon>
        <taxon>Bacillota</taxon>
        <taxon>Bacilli</taxon>
        <taxon>Bacillales</taxon>
        <taxon>Bacillaceae</taxon>
        <taxon>Virgibacillus</taxon>
    </lineage>
</organism>
<evidence type="ECO:0000313" key="1">
    <source>
        <dbReference type="EMBL" id="MEC5422626.1"/>
    </source>
</evidence>
<dbReference type="Proteomes" id="UP001335737">
    <property type="component" value="Unassembled WGS sequence"/>
</dbReference>
<dbReference type="InterPro" id="IPR024702">
    <property type="entry name" value="Uncharacterised_YmfJ"/>
</dbReference>